<comment type="similarity">
    <text evidence="1">Belongs to the UPF0047 family.</text>
</comment>
<dbReference type="KEGG" id="jpo:G7058_02990"/>
<evidence type="ECO:0000256" key="1">
    <source>
        <dbReference type="ARBA" id="ARBA00005534"/>
    </source>
</evidence>
<dbReference type="AlphaFoldDB" id="A0A6G7WFP4"/>
<dbReference type="InterPro" id="IPR001602">
    <property type="entry name" value="UPF0047_YjbQ-like"/>
</dbReference>
<gene>
    <name evidence="2" type="ORF">G7058_02990</name>
</gene>
<organism evidence="2 3">
    <name type="scientific">Jeotgalibaca porci</name>
    <dbReference type="NCBI Taxonomy" id="1868793"/>
    <lineage>
        <taxon>Bacteria</taxon>
        <taxon>Bacillati</taxon>
        <taxon>Bacillota</taxon>
        <taxon>Bacilli</taxon>
        <taxon>Lactobacillales</taxon>
        <taxon>Carnobacteriaceae</taxon>
        <taxon>Jeotgalibaca</taxon>
    </lineage>
</organism>
<dbReference type="PANTHER" id="PTHR30615">
    <property type="entry name" value="UNCHARACTERIZED PROTEIN YJBQ-RELATED"/>
    <property type="match status" value="1"/>
</dbReference>
<dbReference type="Gene3D" id="2.60.120.460">
    <property type="entry name" value="YjbQ-like"/>
    <property type="match status" value="1"/>
</dbReference>
<keyword evidence="3" id="KW-1185">Reference proteome</keyword>
<proteinExistence type="inferred from homology"/>
<dbReference type="Pfam" id="PF01894">
    <property type="entry name" value="YjbQ"/>
    <property type="match status" value="1"/>
</dbReference>
<protein>
    <submittedName>
        <fullName evidence="2">YjbQ family protein</fullName>
    </submittedName>
</protein>
<dbReference type="Proteomes" id="UP000501830">
    <property type="component" value="Chromosome"/>
</dbReference>
<dbReference type="InterPro" id="IPR035917">
    <property type="entry name" value="YjbQ-like_sf"/>
</dbReference>
<sequence length="135" mass="15199">MANNLFKFQIETHQKQSFTNLDHYLNEAIRDSGVSDGIVLVYCPHTTAAITINENADPDVKVDLKLGLNETFPHRADYVHMEGNSDGHMKSSVVGASEMLILANEKLILGTWQSVYFAEFDGPRHRTFYVKLIEG</sequence>
<dbReference type="NCBIfam" id="TIGR00149">
    <property type="entry name" value="TIGR00149_YjbQ"/>
    <property type="match status" value="1"/>
</dbReference>
<dbReference type="RefSeq" id="WP_166062161.1">
    <property type="nucleotide sequence ID" value="NZ_CP049889.1"/>
</dbReference>
<dbReference type="EMBL" id="CP049889">
    <property type="protein sequence ID" value="QIK51115.1"/>
    <property type="molecule type" value="Genomic_DNA"/>
</dbReference>
<dbReference type="PIRSF" id="PIRSF004681">
    <property type="entry name" value="UCP004681"/>
    <property type="match status" value="1"/>
</dbReference>
<evidence type="ECO:0000313" key="2">
    <source>
        <dbReference type="EMBL" id="QIK51115.1"/>
    </source>
</evidence>
<evidence type="ECO:0000313" key="3">
    <source>
        <dbReference type="Proteomes" id="UP000501830"/>
    </source>
</evidence>
<name>A0A6G7WFP4_9LACT</name>
<reference evidence="2 3" key="1">
    <citation type="journal article" date="2017" name="Int. J. Syst. Evol. Microbiol.">
        <title>Jeotgalibaca porci sp. nov. and Jeotgalibaca arthritidis sp. nov., isolated from pigs, and emended description of the genus Jeotgalibaca.</title>
        <authorList>
            <person name="Zamora L."/>
            <person name="Perez-Sancho M."/>
            <person name="Dominguez L."/>
            <person name="Fernandez-Garayzabal J.F."/>
            <person name="Vela A.I."/>
        </authorList>
    </citation>
    <scope>NUCLEOTIDE SEQUENCE [LARGE SCALE GENOMIC DNA]</scope>
    <source>
        <strain evidence="2 3">CCUG 69148</strain>
    </source>
</reference>
<dbReference type="GeneID" id="94552230"/>
<dbReference type="PANTHER" id="PTHR30615:SF8">
    <property type="entry name" value="UPF0047 PROTEIN C4A8.02C"/>
    <property type="match status" value="1"/>
</dbReference>
<accession>A0A6G7WFP4</accession>
<dbReference type="SUPFAM" id="SSF111038">
    <property type="entry name" value="YjbQ-like"/>
    <property type="match status" value="1"/>
</dbReference>